<evidence type="ECO:0000313" key="5">
    <source>
        <dbReference type="EMBL" id="RNL39108.1"/>
    </source>
</evidence>
<dbReference type="Proteomes" id="UP000278632">
    <property type="component" value="Unassembled WGS sequence"/>
</dbReference>
<proteinExistence type="predicted"/>
<keyword evidence="3" id="KW-1133">Transmembrane helix</keyword>
<dbReference type="RefSeq" id="WP_123192985.1">
    <property type="nucleotide sequence ID" value="NZ_QICD01000034.1"/>
</dbReference>
<evidence type="ECO:0000259" key="4">
    <source>
        <dbReference type="Pfam" id="PF14338"/>
    </source>
</evidence>
<reference evidence="6" key="1">
    <citation type="submission" date="2018-05" db="EMBL/GenBank/DDBJ databases">
        <title>Genome Sequencing of selected type strains of the family Eggerthellaceae.</title>
        <authorList>
            <person name="Danylec N."/>
            <person name="Stoll D.A."/>
            <person name="Doetsch A."/>
            <person name="Huch M."/>
        </authorList>
    </citation>
    <scope>NUCLEOTIDE SEQUENCE [LARGE SCALE GENOMIC DNA]</scope>
    <source>
        <strain evidence="6">DSM 16106</strain>
    </source>
</reference>
<organism evidence="5 6">
    <name type="scientific">Paraeggerthella hongkongensis</name>
    <dbReference type="NCBI Taxonomy" id="230658"/>
    <lineage>
        <taxon>Bacteria</taxon>
        <taxon>Bacillati</taxon>
        <taxon>Actinomycetota</taxon>
        <taxon>Coriobacteriia</taxon>
        <taxon>Eggerthellales</taxon>
        <taxon>Eggerthellaceae</taxon>
        <taxon>Paraeggerthella</taxon>
    </lineage>
</organism>
<feature type="coiled-coil region" evidence="1">
    <location>
        <begin position="350"/>
        <end position="389"/>
    </location>
</feature>
<gene>
    <name evidence="5" type="ORF">DMP08_11295</name>
</gene>
<sequence>MGEKESVSRDDIPDVETIKEAALKALSSGRQRSFGSFEHGVAKLLGLSPQQERYRVSGSATPLFANRVEKARAELRKEGLVEYPDAGKVRLAEAGKARIAGVASDQALPPQPEAQELVSDAPLYEPPRRGAPDGKKAAAPLEGGVVVFPEPEKKAKSPNLPLILAVVGLLLCFTGVLAFAGVLCGVASLALVYRDKKRADAASLPPRRPTATLAVAACAVALGLVMSAGALAGGSQAPPQGGPDPSAVQQQPAAPAQEGELSFVVNGSGESLPASVTVLVTGTQDDGTKVDDRHEAALGKSYVLAYPAGTYVFKLDPSSLKVGESVFASDSVKCSFDGTKDQTARLSLKLDAESMAKIEAEKEAERQKAEEEAAAAKAAEEQAAAAAAAEQEAAVAAAAVSGGGGGVGGDDVTVYITKTGEKFHRDGCQYLKKSQIPISRSNAIAQGYGACSKCNP</sequence>
<name>A0A3N0AWP1_9ACTN</name>
<feature type="domain" description="Restriction system protein Mrr-like N-terminal" evidence="4">
    <location>
        <begin position="20"/>
        <end position="98"/>
    </location>
</feature>
<protein>
    <recommendedName>
        <fullName evidence="4">Restriction system protein Mrr-like N-terminal domain-containing protein</fullName>
    </recommendedName>
</protein>
<keyword evidence="3" id="KW-0812">Transmembrane</keyword>
<dbReference type="EMBL" id="QICD01000034">
    <property type="protein sequence ID" value="RNL39108.1"/>
    <property type="molecule type" value="Genomic_DNA"/>
</dbReference>
<dbReference type="Pfam" id="PF14338">
    <property type="entry name" value="Mrr_N"/>
    <property type="match status" value="1"/>
</dbReference>
<evidence type="ECO:0000256" key="2">
    <source>
        <dbReference type="SAM" id="MobiDB-lite"/>
    </source>
</evidence>
<keyword evidence="6" id="KW-1185">Reference proteome</keyword>
<feature type="region of interest" description="Disordered" evidence="2">
    <location>
        <begin position="234"/>
        <end position="253"/>
    </location>
</feature>
<keyword evidence="1" id="KW-0175">Coiled coil</keyword>
<evidence type="ECO:0000256" key="3">
    <source>
        <dbReference type="SAM" id="Phobius"/>
    </source>
</evidence>
<keyword evidence="3" id="KW-0472">Membrane</keyword>
<dbReference type="OrthoDB" id="7177610at2"/>
<evidence type="ECO:0000313" key="6">
    <source>
        <dbReference type="Proteomes" id="UP000278632"/>
    </source>
</evidence>
<dbReference type="AlphaFoldDB" id="A0A3N0AWP1"/>
<evidence type="ECO:0000256" key="1">
    <source>
        <dbReference type="SAM" id="Coils"/>
    </source>
</evidence>
<comment type="caution">
    <text evidence="5">The sequence shown here is derived from an EMBL/GenBank/DDBJ whole genome shotgun (WGS) entry which is preliminary data.</text>
</comment>
<feature type="transmembrane region" description="Helical" evidence="3">
    <location>
        <begin position="162"/>
        <end position="192"/>
    </location>
</feature>
<dbReference type="InterPro" id="IPR025745">
    <property type="entry name" value="Mrr-like_N_dom"/>
</dbReference>
<accession>A0A3N0AWP1</accession>
<feature type="transmembrane region" description="Helical" evidence="3">
    <location>
        <begin position="213"/>
        <end position="233"/>
    </location>
</feature>